<evidence type="ECO:0000313" key="2">
    <source>
        <dbReference type="EMBL" id="QMT98267.1"/>
    </source>
</evidence>
<dbReference type="Proteomes" id="UP000514704">
    <property type="component" value="Chromosome"/>
</dbReference>
<evidence type="ECO:0000256" key="1">
    <source>
        <dbReference type="SAM" id="Phobius"/>
    </source>
</evidence>
<protein>
    <submittedName>
        <fullName evidence="2">Uncharacterized protein</fullName>
    </submittedName>
</protein>
<dbReference type="KEGG" id="mtuy:H3143_02040"/>
<gene>
    <name evidence="2" type="ORF">H3143_02040</name>
</gene>
<keyword evidence="3" id="KW-1185">Reference proteome</keyword>
<reference evidence="2 3" key="1">
    <citation type="journal article" date="2017" name="Int. J. Syst. Evol. Microbiol.">
        <title>Mycoplasma tullyi sp. nov., isolated from penguins of the genus Spheniscus.</title>
        <authorList>
            <person name="Yavari C.A."/>
            <person name="Ramirez A.S."/>
            <person name="Nicholas R.A.J."/>
            <person name="Radford A.D."/>
            <person name="Darby A.C."/>
            <person name="Bradbury J.M."/>
        </authorList>
    </citation>
    <scope>NUCLEOTIDE SEQUENCE [LARGE SCALE GENOMIC DNA]</scope>
    <source>
        <strain evidence="2 3">56A97T</strain>
    </source>
</reference>
<feature type="transmembrane region" description="Helical" evidence="1">
    <location>
        <begin position="658"/>
        <end position="682"/>
    </location>
</feature>
<keyword evidence="1" id="KW-0812">Transmembrane</keyword>
<accession>A0A7D7U8M8</accession>
<dbReference type="AlphaFoldDB" id="A0A7D7U8M8"/>
<organism evidence="2 3">
    <name type="scientific">Mycoplasma tullyi</name>
    <dbReference type="NCBI Taxonomy" id="1612150"/>
    <lineage>
        <taxon>Bacteria</taxon>
        <taxon>Bacillati</taxon>
        <taxon>Mycoplasmatota</taxon>
        <taxon>Mollicutes</taxon>
        <taxon>Mycoplasmataceae</taxon>
        <taxon>Mycoplasma</taxon>
    </lineage>
</organism>
<keyword evidence="1" id="KW-1133">Transmembrane helix</keyword>
<keyword evidence="1" id="KW-0472">Membrane</keyword>
<proteinExistence type="predicted"/>
<evidence type="ECO:0000313" key="3">
    <source>
        <dbReference type="Proteomes" id="UP000514704"/>
    </source>
</evidence>
<dbReference type="EMBL" id="CP059674">
    <property type="protein sequence ID" value="QMT98267.1"/>
    <property type="molecule type" value="Genomic_DNA"/>
</dbReference>
<sequence>MITSMKIKKIAKGILFGSLVALPLIGVTTGLVVNKTSSNNTNYRLTNQSATLVADEVNQNQQPKKWSNDLSQYKKIDNDQTLFLGKNYIRLNNTVVFDQNQRKLVQQTTVGVYDSLNNQLQAITLTNDYKHLYFVDDNDPTKGFVATDDLHNAIYYPIDLNTGLIDQEHGWAISTQRVASNVAAYLSTQGDEKNDLIQNARIVSFSVDNNQLKAVVYNRNGSFEVQNIPAINKAFTSIKIVKSYSINGALFTGINFFDENDQLVGSQLINIKNGTYVPGGASFDINRKINSMVYDADHNAIYVQYYFSNDNTTRMWYYSVSPIDQFGQIGTIPNENYFSDLIFIKGEGIVGVNKQKSNLTLYPFEKDRILTAPTFKDVASSYSNDFFKQNSDKITNIIFDQKDLTFSVFYNSNIYTDGLVKFSLADFKNKSDLYENVVPIYVDEVKLIDQMNTNEYQTSFASVYAKAQSQTDFDKFLVIPEFYKKLENQSKINQDNNWNLSYNADENLGTINLQIKLLYQQKQLNLLDRNLFGFEQVNASDIKVHYNKNSPLLDKTPTEIKRLLDDERTVAQTKQAIFDLYGFDPKYKQLPYDVQIKDSSVLGNVTFIFKFLTIKDNSIQANFKKGDLVNHAAVVSPVVSNNNFLTFDENFKLSIERWFIPVLIIAFVVVMLIVSALIYFLLIQRKYPKLLANIKQKMVAQDEVDEVVEVEKTVSINDHLLMHEQEQEVETQKPNKFKRFKKLKTKKTEQKVEAQVEQQIVDQPNSKELKDQPSFTTTNKKLATIDLFHQQMAKDALSWDPEIKLTKQIQ</sequence>
<name>A0A7D7U8M8_9MOLU</name>